<evidence type="ECO:0000313" key="1">
    <source>
        <dbReference type="EMBL" id="KTD57880.1"/>
    </source>
</evidence>
<dbReference type="PATRIC" id="fig|1122169.6.peg.2478"/>
<reference evidence="1 2" key="1">
    <citation type="submission" date="2015-11" db="EMBL/GenBank/DDBJ databases">
        <title>Genomic analysis of 38 Legionella species identifies large and diverse effector repertoires.</title>
        <authorList>
            <person name="Burstein D."/>
            <person name="Amaro F."/>
            <person name="Zusman T."/>
            <person name="Lifshitz Z."/>
            <person name="Cohen O."/>
            <person name="Gilbert J.A."/>
            <person name="Pupko T."/>
            <person name="Shuman H.A."/>
            <person name="Segal G."/>
        </authorList>
    </citation>
    <scope>NUCLEOTIDE SEQUENCE [LARGE SCALE GENOMIC DNA]</scope>
    <source>
        <strain evidence="1 2">ATCC 49655</strain>
    </source>
</reference>
<dbReference type="OrthoDB" id="9939996at2"/>
<dbReference type="RefSeq" id="WP_018576216.1">
    <property type="nucleotide sequence ID" value="NZ_KB892383.1"/>
</dbReference>
<dbReference type="Proteomes" id="UP000054600">
    <property type="component" value="Unassembled WGS sequence"/>
</dbReference>
<evidence type="ECO:0000313" key="2">
    <source>
        <dbReference type="Proteomes" id="UP000054600"/>
    </source>
</evidence>
<proteinExistence type="predicted"/>
<accession>A0A0W0YLV2</accession>
<protein>
    <submittedName>
        <fullName evidence="1">Uncharacterized protein</fullName>
    </submittedName>
</protein>
<dbReference type="EMBL" id="LNYW01000059">
    <property type="protein sequence ID" value="KTD57880.1"/>
    <property type="molecule type" value="Genomic_DNA"/>
</dbReference>
<name>A0A0W0YLV2_9GAMM</name>
<keyword evidence="2" id="KW-1185">Reference proteome</keyword>
<comment type="caution">
    <text evidence="1">The sequence shown here is derived from an EMBL/GenBank/DDBJ whole genome shotgun (WGS) entry which is preliminary data.</text>
</comment>
<dbReference type="AlphaFoldDB" id="A0A0W0YLV2"/>
<gene>
    <name evidence="1" type="ORF">Lsha_2158</name>
</gene>
<sequence>MKLHAFSEKVVSILNRTIDEIEDAKKELLNDPFSDKHYESQEQYERFLEDRGLEDLLIKMKMLVNALQ</sequence>
<organism evidence="1 2">
    <name type="scientific">Legionella shakespearei DSM 23087</name>
    <dbReference type="NCBI Taxonomy" id="1122169"/>
    <lineage>
        <taxon>Bacteria</taxon>
        <taxon>Pseudomonadati</taxon>
        <taxon>Pseudomonadota</taxon>
        <taxon>Gammaproteobacteria</taxon>
        <taxon>Legionellales</taxon>
        <taxon>Legionellaceae</taxon>
        <taxon>Legionella</taxon>
    </lineage>
</organism>